<evidence type="ECO:0000256" key="10">
    <source>
        <dbReference type="PROSITE-ProRule" id="PRU00076"/>
    </source>
</evidence>
<feature type="domain" description="EGF-like" evidence="14">
    <location>
        <begin position="408"/>
        <end position="443"/>
    </location>
</feature>
<evidence type="ECO:0008006" key="17">
    <source>
        <dbReference type="Google" id="ProtNLM"/>
    </source>
</evidence>
<feature type="domain" description="EGF-like" evidence="14">
    <location>
        <begin position="445"/>
        <end position="483"/>
    </location>
</feature>
<evidence type="ECO:0000256" key="1">
    <source>
        <dbReference type="ARBA" id="ARBA00004236"/>
    </source>
</evidence>
<feature type="disulfide bond" evidence="10">
    <location>
        <begin position="454"/>
        <end position="471"/>
    </location>
</feature>
<dbReference type="SUPFAM" id="SSF57184">
    <property type="entry name" value="Growth factor receptor domain"/>
    <property type="match status" value="1"/>
</dbReference>
<feature type="domain" description="CUB" evidence="13">
    <location>
        <begin position="1549"/>
        <end position="1663"/>
    </location>
</feature>
<dbReference type="Pfam" id="PF07645">
    <property type="entry name" value="EGF_CA"/>
    <property type="match status" value="2"/>
</dbReference>
<feature type="disulfide bond" evidence="10">
    <location>
        <begin position="433"/>
        <end position="442"/>
    </location>
</feature>
<sequence>MSTILIRCLVLVVWFVQLKCQSFQNRPKISTLNGHLILEAAHDQNIYLRANGPKSGIFVEDMNLLHLSISDNSDRYPVATNDNFEKFLSGSNGILIRLDRLEREVTATPQDHVIIRNITLLTRRINRLNNRVITLQSQISNMASDQCRNNPCENGGTCLNLVNGYHCLCPPNWEGKNCDVDVNECRNFAGTDLGCQNGASCINKPGTYECFCASGWFGIHCTRRAKDCSAGNFEMCGFGTCVPVTSGEGIKCICNQGWQTNDTSVACLTDINECDSSHGVRCSANPKVDCINLPGSFRCGQCPSGYEGDGFVCHDINECETIANGGCSPLVACHNTIGSRICGPCPPGYQGDGTTCTWRGSCNINHGGCHPSAQCVESMAVVQCICPLGMDGDGVGFQGCYITTGGNSTQHCENNPCVNGHCHSVRSGYTCLCNEGYSGVHCEIPVDYCSSNPCQHGGSCRPGDSSTGFRCECTAEYTGNLCQIKAKSCSGVLDAEEGSLIYPLTNSSYDHNSKCAWVIHTAMNKVINVTFNKFNLEPEPECMYDFLQIHDGRTSSSQLIGRFCGNELPKGGNIISSSNNLYLWFRSDKTVSKEGFSLHWDSIKPICGGEIDATTYGHINSPGSPGKYPPNRDCYWHLTSTFGKRILLHFFALDIESHSNCSFDYLAIYDGEDTSNPLVKYCNSTQPAPLQSSSSEMIIHFHSDAYGSGNGFQITYAPVEGIPGCGGYYTLDKGEIVSPSYNGYYLDNLLCEYKIVASPDSKIRIDFKSFKLESSVRCRYDYLKVYDGPSTNSKLVGRFCGSSYPKSFVSSSNSLFIIFKSDHSATSEGFKISFETICQKIFFGDSGIIKSPGYPFSYPANKVCEYIIGTVPGKAIQLTFQDFDIEDNLYFNCKYDNVEIRDGSDRNATLLGIFCGGSEHIPPVQTSTHNYLYIRFNSDMSISGTGFYANYTTIDTECGGIYKDTTGLIKHPSGEDSTSTTRNNQKCTWVLIAPEGMHIKITWNNFEIENHVTCDSDYVELIEIDSSNNNETLGKFCGVSHPPSLTTTTNRLMIRFQSDASIRSAGFSLSYTFLDERTHCGAVYAKSHGFIYSPGWPKKYEPNRDCTWTITVPVGQQIMLNISQFDLERPIRDKCDLGDYLEIRNGATRNSPLIGKYCGNFKSKRIISMANKLYLRFHSDYYLTGNGFKIEWDGTITGCGGTLTSPQGTISSPNYPDDYYENAECFYRIVANEGSRIRIRFADLDLERMASCKDDYVEIFDGRDENSNSFGKFCYMNPTLNIIETTSNTAFIKFQTDFYIVSKGFLINFDTICQANISGKYGVIESPGYPGNYGTDLNCLWTINAPKGHKINVTFTHFNIVTSYRPSWSSRFRPKCHSHYLQWKEGNQPDFSEKYCGNSVPHIKSTQSNSLQIKFVTGSYRTLTGFRLEWLSYGCGGYYKKRFGSINMDRRSTASGEMECEWLIESPLGTSIIIIFNSVYMTDSPNCSVDSIEVFNGQTSNSPILTKFCHHSNVHIQSTSKFMLIRLTKRSNLKDLYFTSTFHSWQSSCGADIAAASGSFYSKNYPNNYDNNLDCIWKITVPINHRIELNFIDLDLYYEGDEDCNDRINLYYTPFYRETNYTEIICPRTQTKQFISKSNILTLQFLTDGENTAKGFKVNFTMICGAIINATRDGIIANNQFLRHTNKSCIWTILAPRLDQKITLTLTHMSLSKNYDVLSNKSCPSTFLRIHDGDDDMSPIVGEFCGRKIPPSIVSHGYALTIELGTYGNNIEGTFSAHYTSFSSACGGTLTSEEGAISSPNYPHPYPINTDCEWTLETSPGNKVYILFENFKLQYSENCNQDYVEVRENDSGGPLLGLYCGNDIPTNTTSAAKLYIKFHSDDQATNTGFMINYGFIHGNDISGSNDGRIASPLYPSLYEGAAEYSWRVTVSSGTITLRVSRLQIMAYGDSCSNYLAIYDGYDEEAFLLENLCGIINYNEKSLQTTSNVVYIKLKLDYSNTGSLFFLEWTKTDSITNDYPFEKKINCGSNHTQLVEPGEMLTFTSPNYPAHYDNNLNCTWFYKTTAGYHLRLDFPNMKLEETSGCFADSLSIFTSDNFNQWQPIKSKVCLHADVDKIINASTYVKITFKTDNSITAKGFEATVQSVCGGIITDVSGVVSPSWLDWIRGDHYFTKCEWKIKVKPGRLIKLDFLLFNITNSLECTTFVTLHNGESSESPLLGSGKFCGFSHEDRSIMTTSSNSLVITYTTNSLIEKKFKSFKLWYEEKTIECGSTGILSSDHTWEVITSPNYPSIPRPYTECVWKFSGPPGEILRIDFDRIDLDKQVDCNLEYIEVRDGASELAPLKERFCNTENPGTLKTSNNVLFVKYSTQKVPPNNGFKANVSVDVCGGTIVAKAGQITSPGYPHKPRLKYGSLCEWRIIGNPLYTFMFQAQDINLPESEAPCDTRVTIEESFPENNTVTVLKKFCNDEIFNAHSHGLIETLTNDVIIKLRIGKPSVYTQSSNYRGFRLTFNSSIPKCGGIFDTPEGYLSTPGYPRYTTLRSCHWKINVPDETRRVTLKFIDADIERHRINIYNDEFHRSLIQTIPSEDYSPTTQVIESSGSTMSLYIWLDPSIGSRHRFKAKYSSENPALCGERLIGLSGQFISPMLDRSYTCNWKYNFNSINFASVNSTDLLARTIHLRVHINSSVTSTVCRYTDPRLTIKSTLSNRAIKYNQILCKDGSETDLRIPSDSVSITALKRIPGSFSFNVRWKIQPCGGVVYVTENPINIIEVPNNYNDSLDCAWLLVIPIGRRIEMKLDGIFQLNCEDEFITVNSDFSTISRKIGDYCKERTLESPIQLKYSTLYIQYHTTPKDETKIKLIVKNVENQCGGYLMTYESVFESPNYPKSYSENQECTWEIVTDIGSRISLQFIGRFAVESRPNCTKDAVIVYNWKDNKYIEMSRLCGRTLPPIFNSTFNKMKVVLRTDNEINLDGFQARWLRICGGDYNATENEQFLYSPGYPNGYTGNLNCVYRISASKGTVLLKFLEFELEGPYPDCNNDNLTISGESASDFLYDTTYCGNEMPPIINYEKITLTFQTDYFMNQKGFKISYILNSCGGEITEPTIIKSNPTEYYNNNLNCTWFIKAPTDKTVSLRFLYFDLESSSACYNDFLAIYDGLLINNEKRLGLLCGEGCGGYINLTTTSTYNLKSPLIGSKLVYEHFLDCHWTVVAPMDHVIKVKFTSFHIAPCQDVNQTALGYNNCDCDFVELIDGIAPNSVIIDKFCGHTLPPELVSSSNGLTVRLFTDGEVNSSGFEATLSAQESVCGQSSYTVTKSIQRITSPGYGSGSLLRGIHCVYHIATNTMETTYLNIKNIDLLPSAENKNQCNKDKLIISKLRRTQNITLGKDWTVNMDSSLFVDHAYLLQQSEVLNIPTTFTYCGSHKAIEFYLVGSVTITLLTSAESGDVSHKGFELEFSKADYCGRNYTEPYGRIKSLEMYEYESKPKEDCYTLITAPENYTISAYFLRLSPTYWVEASYLEIFDGDKTSDRSLRKIGIEYDDILSVSSTGRHMLIHNHVFNDGYIAYDLTYVTTDKGSGCGGLIKNELGRITSPMYPSVYRRRITCEWELETPVQTRLHLHFNVFDLGRACDQIYLQLIDRHGKIISTYCSETPADYISEDNYVKVIFVSTMNNGGTGWVAEFAGVKPLI</sequence>
<feature type="disulfide bond" evidence="10">
    <location>
        <begin position="212"/>
        <end position="221"/>
    </location>
</feature>
<keyword evidence="4 12" id="KW-0732">Signal</keyword>
<evidence type="ECO:0000256" key="6">
    <source>
        <dbReference type="ARBA" id="ARBA00023136"/>
    </source>
</evidence>
<keyword evidence="6" id="KW-0472">Membrane</keyword>
<feature type="disulfide bond" evidence="9">
    <location>
        <begin position="607"/>
        <end position="634"/>
    </location>
</feature>
<dbReference type="EMBL" id="OU893335">
    <property type="protein sequence ID" value="CAG9792216.1"/>
    <property type="molecule type" value="Genomic_DNA"/>
</dbReference>
<feature type="disulfide bond" evidence="10">
    <location>
        <begin position="169"/>
        <end position="178"/>
    </location>
</feature>
<feature type="domain" description="CUB" evidence="13">
    <location>
        <begin position="1435"/>
        <end position="1545"/>
    </location>
</feature>
<dbReference type="SUPFAM" id="SSF57196">
    <property type="entry name" value="EGF/Laminin"/>
    <property type="match status" value="3"/>
</dbReference>
<dbReference type="SMART" id="SM00179">
    <property type="entry name" value="EGF_CA"/>
    <property type="match status" value="6"/>
</dbReference>
<dbReference type="FunFam" id="2.10.25.10:FF:000260">
    <property type="entry name" value="Notch receptor 4"/>
    <property type="match status" value="1"/>
</dbReference>
<dbReference type="PROSITE" id="PS01186">
    <property type="entry name" value="EGF_2"/>
    <property type="match status" value="2"/>
</dbReference>
<evidence type="ECO:0000259" key="13">
    <source>
        <dbReference type="PROSITE" id="PS01180"/>
    </source>
</evidence>
<dbReference type="InterPro" id="IPR001881">
    <property type="entry name" value="EGF-like_Ca-bd_dom"/>
</dbReference>
<feature type="domain" description="CUB" evidence="13">
    <location>
        <begin position="725"/>
        <end position="837"/>
    </location>
</feature>
<feature type="chain" id="PRO_5040149198" description="Cubilin" evidence="12">
    <location>
        <begin position="21"/>
        <end position="3689"/>
    </location>
</feature>
<feature type="signal peptide" evidence="12">
    <location>
        <begin position="1"/>
        <end position="20"/>
    </location>
</feature>
<feature type="domain" description="CUB" evidence="13">
    <location>
        <begin position="1664"/>
        <end position="1782"/>
    </location>
</feature>
<accession>A0A9N9WF04</accession>
<dbReference type="PANTHER" id="PTHR24251">
    <property type="entry name" value="OVOCHYMASE-RELATED"/>
    <property type="match status" value="1"/>
</dbReference>
<evidence type="ECO:0000256" key="11">
    <source>
        <dbReference type="SAM" id="Coils"/>
    </source>
</evidence>
<feature type="domain" description="CUB" evidence="13">
    <location>
        <begin position="2983"/>
        <end position="3095"/>
    </location>
</feature>
<feature type="coiled-coil region" evidence="11">
    <location>
        <begin position="118"/>
        <end position="145"/>
    </location>
</feature>
<feature type="domain" description="CUB" evidence="13">
    <location>
        <begin position="3306"/>
        <end position="3459"/>
    </location>
</feature>
<keyword evidence="16" id="KW-1185">Reference proteome</keyword>
<evidence type="ECO:0000256" key="12">
    <source>
        <dbReference type="SAM" id="SignalP"/>
    </source>
</evidence>
<feature type="domain" description="CUB" evidence="13">
    <location>
        <begin position="958"/>
        <end position="1074"/>
    </location>
</feature>
<dbReference type="Gene3D" id="2.10.25.10">
    <property type="entry name" value="Laminin"/>
    <property type="match status" value="6"/>
</dbReference>
<dbReference type="InterPro" id="IPR000859">
    <property type="entry name" value="CUB_dom"/>
</dbReference>
<gene>
    <name evidence="15" type="ORF">DIATSA_LOCUS9766</name>
</gene>
<feature type="disulfide bond" evidence="10">
    <location>
        <begin position="412"/>
        <end position="422"/>
    </location>
</feature>
<dbReference type="CDD" id="cd22201">
    <property type="entry name" value="cubilin_NTD"/>
    <property type="match status" value="1"/>
</dbReference>
<feature type="domain" description="CUB" evidence="13">
    <location>
        <begin position="1199"/>
        <end position="1312"/>
    </location>
</feature>
<feature type="domain" description="CUB" evidence="13">
    <location>
        <begin position="1897"/>
        <end position="2011"/>
    </location>
</feature>
<evidence type="ECO:0000259" key="14">
    <source>
        <dbReference type="PROSITE" id="PS50026"/>
    </source>
</evidence>
<feature type="domain" description="EGF-like" evidence="14">
    <location>
        <begin position="181"/>
        <end position="222"/>
    </location>
</feature>
<feature type="domain" description="CUB" evidence="13">
    <location>
        <begin position="2518"/>
        <end position="2627"/>
    </location>
</feature>
<feature type="domain" description="CUB" evidence="13">
    <location>
        <begin position="607"/>
        <end position="719"/>
    </location>
</feature>
<keyword evidence="11" id="KW-0175">Coiled coil</keyword>
<reference evidence="15" key="2">
    <citation type="submission" date="2022-10" db="EMBL/GenBank/DDBJ databases">
        <authorList>
            <consortium name="ENA_rothamsted_submissions"/>
            <consortium name="culmorum"/>
            <person name="King R."/>
        </authorList>
    </citation>
    <scope>NUCLEOTIDE SEQUENCE</scope>
</reference>
<evidence type="ECO:0000256" key="9">
    <source>
        <dbReference type="PROSITE-ProRule" id="PRU00059"/>
    </source>
</evidence>
<protein>
    <recommendedName>
        <fullName evidence="17">Cubilin</fullName>
    </recommendedName>
</protein>
<keyword evidence="8" id="KW-0325">Glycoprotein</keyword>
<feature type="domain" description="CUB" evidence="13">
    <location>
        <begin position="1786"/>
        <end position="1896"/>
    </location>
</feature>
<comment type="subcellular location">
    <subcellularLocation>
        <location evidence="1">Cell membrane</location>
    </subcellularLocation>
</comment>
<feature type="domain" description="CUB" evidence="13">
    <location>
        <begin position="1080"/>
        <end position="1195"/>
    </location>
</feature>
<feature type="domain" description="CUB" evidence="13">
    <location>
        <begin position="1313"/>
        <end position="1433"/>
    </location>
</feature>
<feature type="domain" description="CUB" evidence="13">
    <location>
        <begin position="2146"/>
        <end position="2265"/>
    </location>
</feature>
<dbReference type="InterPro" id="IPR035914">
    <property type="entry name" value="Sperma_CUB_dom_sf"/>
</dbReference>
<keyword evidence="5" id="KW-0677">Repeat</keyword>
<reference evidence="15" key="1">
    <citation type="submission" date="2021-12" db="EMBL/GenBank/DDBJ databases">
        <authorList>
            <person name="King R."/>
        </authorList>
    </citation>
    <scope>NUCLEOTIDE SEQUENCE</scope>
</reference>
<feature type="domain" description="CUB" evidence="13">
    <location>
        <begin position="2026"/>
        <end position="2145"/>
    </location>
</feature>
<feature type="disulfide bond" evidence="10">
    <location>
        <begin position="473"/>
        <end position="482"/>
    </location>
</feature>
<dbReference type="FunFam" id="2.60.120.290:FF:000013">
    <property type="entry name" value="Membrane frizzled-related protein"/>
    <property type="match status" value="6"/>
</dbReference>
<evidence type="ECO:0000313" key="16">
    <source>
        <dbReference type="Proteomes" id="UP001153714"/>
    </source>
</evidence>
<evidence type="ECO:0000256" key="5">
    <source>
        <dbReference type="ARBA" id="ARBA00022737"/>
    </source>
</evidence>
<dbReference type="Pfam" id="PF00431">
    <property type="entry name" value="CUB"/>
    <property type="match status" value="22"/>
</dbReference>
<dbReference type="InterPro" id="IPR049883">
    <property type="entry name" value="NOTCH1_EGF-like"/>
</dbReference>
<dbReference type="FunFam" id="2.10.25.10:FF:000123">
    <property type="entry name" value="Crumbs homolog 1 (Drosophila)"/>
    <property type="match status" value="1"/>
</dbReference>
<evidence type="ECO:0000256" key="2">
    <source>
        <dbReference type="ARBA" id="ARBA00022475"/>
    </source>
</evidence>
<feature type="domain" description="CUB" evidence="13">
    <location>
        <begin position="3097"/>
        <end position="3172"/>
    </location>
</feature>
<dbReference type="CDD" id="cd00054">
    <property type="entry name" value="EGF_CA"/>
    <property type="match status" value="6"/>
</dbReference>
<keyword evidence="2" id="KW-1003">Cell membrane</keyword>
<dbReference type="PROSITE" id="PS01187">
    <property type="entry name" value="EGF_CA"/>
    <property type="match status" value="1"/>
</dbReference>
<feature type="domain" description="CUB" evidence="13">
    <location>
        <begin position="489"/>
        <end position="603"/>
    </location>
</feature>
<dbReference type="Proteomes" id="UP001153714">
    <property type="component" value="Chromosome 4"/>
</dbReference>
<dbReference type="PROSITE" id="PS00022">
    <property type="entry name" value="EGF_1"/>
    <property type="match status" value="4"/>
</dbReference>
<feature type="domain" description="CUB" evidence="13">
    <location>
        <begin position="2869"/>
        <end position="2982"/>
    </location>
</feature>
<name>A0A9N9WF04_9NEOP</name>
<dbReference type="FunFam" id="2.60.120.290:FF:000005">
    <property type="entry name" value="Procollagen C-endopeptidase enhancer 1"/>
    <property type="match status" value="3"/>
</dbReference>
<proteinExistence type="predicted"/>
<dbReference type="SMART" id="SM00181">
    <property type="entry name" value="EGF"/>
    <property type="match status" value="8"/>
</dbReference>
<feature type="domain" description="CUB" evidence="13">
    <location>
        <begin position="838"/>
        <end position="954"/>
    </location>
</feature>
<evidence type="ECO:0000256" key="7">
    <source>
        <dbReference type="ARBA" id="ARBA00023157"/>
    </source>
</evidence>
<dbReference type="Gene3D" id="2.60.120.290">
    <property type="entry name" value="Spermadhesin, CUB domain"/>
    <property type="match status" value="26"/>
</dbReference>
<dbReference type="PROSITE" id="PS00010">
    <property type="entry name" value="ASX_HYDROXYL"/>
    <property type="match status" value="2"/>
</dbReference>
<feature type="domain" description="CUB" evidence="13">
    <location>
        <begin position="3579"/>
        <end position="3685"/>
    </location>
</feature>
<feature type="domain" description="CUB" evidence="13">
    <location>
        <begin position="2387"/>
        <end position="2514"/>
    </location>
</feature>
<comment type="caution">
    <text evidence="10">Lacks conserved residue(s) required for the propagation of feature annotation.</text>
</comment>
<dbReference type="CDD" id="cd00041">
    <property type="entry name" value="CUB"/>
    <property type="match status" value="23"/>
</dbReference>
<dbReference type="InterPro" id="IPR009030">
    <property type="entry name" value="Growth_fac_rcpt_cys_sf"/>
</dbReference>
<dbReference type="GO" id="GO:0005509">
    <property type="term" value="F:calcium ion binding"/>
    <property type="evidence" value="ECO:0007669"/>
    <property type="project" value="InterPro"/>
</dbReference>
<dbReference type="InterPro" id="IPR000152">
    <property type="entry name" value="EGF-type_Asp/Asn_hydroxyl_site"/>
</dbReference>
<dbReference type="OrthoDB" id="10009301at2759"/>
<evidence type="ECO:0000256" key="8">
    <source>
        <dbReference type="ARBA" id="ARBA00023180"/>
    </source>
</evidence>
<evidence type="ECO:0000256" key="3">
    <source>
        <dbReference type="ARBA" id="ARBA00022536"/>
    </source>
</evidence>
<dbReference type="Pfam" id="PF00008">
    <property type="entry name" value="EGF"/>
    <property type="match status" value="3"/>
</dbReference>
<dbReference type="SUPFAM" id="SSF49854">
    <property type="entry name" value="Spermadhesin, CUB domain"/>
    <property type="match status" value="26"/>
</dbReference>
<keyword evidence="7 10" id="KW-1015">Disulfide bond</keyword>
<dbReference type="GO" id="GO:0005886">
    <property type="term" value="C:plasma membrane"/>
    <property type="evidence" value="ECO:0007669"/>
    <property type="project" value="UniProtKB-SubCell"/>
</dbReference>
<organism evidence="15 16">
    <name type="scientific">Diatraea saccharalis</name>
    <name type="common">sugarcane borer</name>
    <dbReference type="NCBI Taxonomy" id="40085"/>
    <lineage>
        <taxon>Eukaryota</taxon>
        <taxon>Metazoa</taxon>
        <taxon>Ecdysozoa</taxon>
        <taxon>Arthropoda</taxon>
        <taxon>Hexapoda</taxon>
        <taxon>Insecta</taxon>
        <taxon>Pterygota</taxon>
        <taxon>Neoptera</taxon>
        <taxon>Endopterygota</taxon>
        <taxon>Lepidoptera</taxon>
        <taxon>Glossata</taxon>
        <taxon>Ditrysia</taxon>
        <taxon>Pyraloidea</taxon>
        <taxon>Crambidae</taxon>
        <taxon>Crambinae</taxon>
        <taxon>Diatraea</taxon>
    </lineage>
</organism>
<dbReference type="PROSITE" id="PS50026">
    <property type="entry name" value="EGF_3"/>
    <property type="match status" value="4"/>
</dbReference>
<feature type="domain" description="EGF-like" evidence="14">
    <location>
        <begin position="143"/>
        <end position="179"/>
    </location>
</feature>
<dbReference type="InterPro" id="IPR018097">
    <property type="entry name" value="EGF_Ca-bd_CS"/>
</dbReference>
<evidence type="ECO:0000256" key="4">
    <source>
        <dbReference type="ARBA" id="ARBA00022729"/>
    </source>
</evidence>
<feature type="domain" description="CUB" evidence="13">
    <location>
        <begin position="2756"/>
        <end position="2850"/>
    </location>
</feature>
<dbReference type="FunFam" id="2.60.120.290:FF:000060">
    <property type="entry name" value="Cubilin homolog"/>
    <property type="match status" value="1"/>
</dbReference>
<dbReference type="PANTHER" id="PTHR24251:SF37">
    <property type="entry name" value="CUB DOMAIN-CONTAINING PROTEIN"/>
    <property type="match status" value="1"/>
</dbReference>
<evidence type="ECO:0000313" key="15">
    <source>
        <dbReference type="EMBL" id="CAG9792216.1"/>
    </source>
</evidence>
<feature type="domain" description="CUB" evidence="13">
    <location>
        <begin position="3175"/>
        <end position="3302"/>
    </location>
</feature>
<keyword evidence="3 10" id="KW-0245">EGF-like domain</keyword>
<dbReference type="SMART" id="SM00042">
    <property type="entry name" value="CUB"/>
    <property type="match status" value="26"/>
</dbReference>
<dbReference type="InterPro" id="IPR000742">
    <property type="entry name" value="EGF"/>
</dbReference>
<feature type="domain" description="CUB" evidence="13">
    <location>
        <begin position="2269"/>
        <end position="2385"/>
    </location>
</feature>
<dbReference type="PROSITE" id="PS01180">
    <property type="entry name" value="CUB"/>
    <property type="match status" value="25"/>
</dbReference>